<dbReference type="InterPro" id="IPR006860">
    <property type="entry name" value="FecR"/>
</dbReference>
<organism evidence="2 3">
    <name type="scientific">Pararhodospirillum oryzae</name>
    <dbReference type="NCBI Taxonomy" id="478448"/>
    <lineage>
        <taxon>Bacteria</taxon>
        <taxon>Pseudomonadati</taxon>
        <taxon>Pseudomonadota</taxon>
        <taxon>Alphaproteobacteria</taxon>
        <taxon>Rhodospirillales</taxon>
        <taxon>Rhodospirillaceae</taxon>
        <taxon>Pararhodospirillum</taxon>
    </lineage>
</organism>
<evidence type="ECO:0000313" key="3">
    <source>
        <dbReference type="Proteomes" id="UP000321567"/>
    </source>
</evidence>
<sequence length="192" mass="20203">MMLAWAAPGLAGEPVGTVGAVRPQATAQADPTPPRPLTLASPVFEGEMLETGKAGRLAVRLEDGSTLTLGEGARMRVDDLVLTPERTNGVVAVLAGAFQWRGGLKPDEGVEIRTPLATIGIRGTVVWGGTLDDTFEVMVQDGRVTVTTDAGSVVLDTPGQGTAVRARNEAPSPPILWPQAKRERAYDTVAFY</sequence>
<dbReference type="Proteomes" id="UP000321567">
    <property type="component" value="Unassembled WGS sequence"/>
</dbReference>
<gene>
    <name evidence="2" type="ORF">ROR02_29480</name>
</gene>
<evidence type="ECO:0000259" key="1">
    <source>
        <dbReference type="Pfam" id="PF04773"/>
    </source>
</evidence>
<comment type="caution">
    <text evidence="2">The sequence shown here is derived from an EMBL/GenBank/DDBJ whole genome shotgun (WGS) entry which is preliminary data.</text>
</comment>
<feature type="domain" description="FecR protein" evidence="1">
    <location>
        <begin position="49"/>
        <end position="144"/>
    </location>
</feature>
<accession>A0A512HBI2</accession>
<dbReference type="OrthoDB" id="6038785at2"/>
<evidence type="ECO:0000313" key="2">
    <source>
        <dbReference type="EMBL" id="GEO82817.1"/>
    </source>
</evidence>
<dbReference type="Gene3D" id="2.60.120.1440">
    <property type="match status" value="1"/>
</dbReference>
<proteinExistence type="predicted"/>
<dbReference type="Pfam" id="PF04773">
    <property type="entry name" value="FecR"/>
    <property type="match status" value="1"/>
</dbReference>
<protein>
    <recommendedName>
        <fullName evidence="1">FecR protein domain-containing protein</fullName>
    </recommendedName>
</protein>
<name>A0A512HBI2_9PROT</name>
<reference evidence="2 3" key="1">
    <citation type="submission" date="2019-07" db="EMBL/GenBank/DDBJ databases">
        <title>Whole genome shotgun sequence of Rhodospirillum oryzae NBRC 107573.</title>
        <authorList>
            <person name="Hosoyama A."/>
            <person name="Uohara A."/>
            <person name="Ohji S."/>
            <person name="Ichikawa N."/>
        </authorList>
    </citation>
    <scope>NUCLEOTIDE SEQUENCE [LARGE SCALE GENOMIC DNA]</scope>
    <source>
        <strain evidence="2 3">NBRC 107573</strain>
    </source>
</reference>
<keyword evidence="3" id="KW-1185">Reference proteome</keyword>
<dbReference type="EMBL" id="BJZO01000114">
    <property type="protein sequence ID" value="GEO82817.1"/>
    <property type="molecule type" value="Genomic_DNA"/>
</dbReference>
<dbReference type="AlphaFoldDB" id="A0A512HBI2"/>
<dbReference type="RefSeq" id="WP_147164845.1">
    <property type="nucleotide sequence ID" value="NZ_BJZO01000114.1"/>
</dbReference>